<sequence>MPDDINFQAFDPHAEDKLHLRLHRARSVVLTSEERNQKARSYPESSSHHVDALPPRLSVEFSVRAQQACCRV</sequence>
<reference evidence="3" key="3">
    <citation type="submission" date="2025-08" db="UniProtKB">
        <authorList>
            <consortium name="RefSeq"/>
        </authorList>
    </citation>
    <scope>IDENTIFICATION</scope>
    <source>
        <strain evidence="3">NI907</strain>
    </source>
</reference>
<dbReference type="GeneID" id="41958196"/>
<dbReference type="KEGG" id="pgri:PgNI_03231"/>
<proteinExistence type="predicted"/>
<name>A0A6P8B8M6_PYRGI</name>
<gene>
    <name evidence="3" type="ORF">PgNI_03231</name>
</gene>
<dbReference type="Proteomes" id="UP000515153">
    <property type="component" value="Unplaced"/>
</dbReference>
<accession>A0A6P8B8M6</accession>
<evidence type="ECO:0000256" key="1">
    <source>
        <dbReference type="SAM" id="MobiDB-lite"/>
    </source>
</evidence>
<dbReference type="AlphaFoldDB" id="A0A6P8B8M6"/>
<evidence type="ECO:0000313" key="2">
    <source>
        <dbReference type="Proteomes" id="UP000515153"/>
    </source>
</evidence>
<reference evidence="3" key="2">
    <citation type="submission" date="2019-10" db="EMBL/GenBank/DDBJ databases">
        <authorList>
            <consortium name="NCBI Genome Project"/>
        </authorList>
    </citation>
    <scope>NUCLEOTIDE SEQUENCE</scope>
    <source>
        <strain evidence="3">NI907</strain>
    </source>
</reference>
<protein>
    <submittedName>
        <fullName evidence="3">Uncharacterized protein</fullName>
    </submittedName>
</protein>
<reference evidence="3" key="1">
    <citation type="journal article" date="2019" name="Mol. Biol. Evol.">
        <title>Blast fungal genomes show frequent chromosomal changes, gene gains and losses, and effector gene turnover.</title>
        <authorList>
            <person name="Gomez Luciano L.B."/>
            <person name="Jason Tsai I."/>
            <person name="Chuma I."/>
            <person name="Tosa Y."/>
            <person name="Chen Y.H."/>
            <person name="Li J.Y."/>
            <person name="Li M.Y."/>
            <person name="Jade Lu M.Y."/>
            <person name="Nakayashiki H."/>
            <person name="Li W.H."/>
        </authorList>
    </citation>
    <scope>NUCLEOTIDE SEQUENCE</scope>
    <source>
        <strain evidence="3">NI907</strain>
    </source>
</reference>
<evidence type="ECO:0000313" key="3">
    <source>
        <dbReference type="RefSeq" id="XP_030983359.1"/>
    </source>
</evidence>
<keyword evidence="2" id="KW-1185">Reference proteome</keyword>
<dbReference type="RefSeq" id="XP_030983359.1">
    <property type="nucleotide sequence ID" value="XM_031123286.1"/>
</dbReference>
<organism evidence="2 3">
    <name type="scientific">Pyricularia grisea</name>
    <name type="common">Crabgrass-specific blast fungus</name>
    <name type="synonym">Magnaporthe grisea</name>
    <dbReference type="NCBI Taxonomy" id="148305"/>
    <lineage>
        <taxon>Eukaryota</taxon>
        <taxon>Fungi</taxon>
        <taxon>Dikarya</taxon>
        <taxon>Ascomycota</taxon>
        <taxon>Pezizomycotina</taxon>
        <taxon>Sordariomycetes</taxon>
        <taxon>Sordariomycetidae</taxon>
        <taxon>Magnaporthales</taxon>
        <taxon>Pyriculariaceae</taxon>
        <taxon>Pyricularia</taxon>
    </lineage>
</organism>
<feature type="region of interest" description="Disordered" evidence="1">
    <location>
        <begin position="31"/>
        <end position="53"/>
    </location>
</feature>